<evidence type="ECO:0000313" key="3">
    <source>
        <dbReference type="Proteomes" id="UP000188268"/>
    </source>
</evidence>
<gene>
    <name evidence="2" type="ORF">CCACVL1_07761</name>
</gene>
<proteinExistence type="predicted"/>
<feature type="compositionally biased region" description="Polar residues" evidence="1">
    <location>
        <begin position="22"/>
        <end position="33"/>
    </location>
</feature>
<organism evidence="2 3">
    <name type="scientific">Corchorus capsularis</name>
    <name type="common">Jute</name>
    <dbReference type="NCBI Taxonomy" id="210143"/>
    <lineage>
        <taxon>Eukaryota</taxon>
        <taxon>Viridiplantae</taxon>
        <taxon>Streptophyta</taxon>
        <taxon>Embryophyta</taxon>
        <taxon>Tracheophyta</taxon>
        <taxon>Spermatophyta</taxon>
        <taxon>Magnoliopsida</taxon>
        <taxon>eudicotyledons</taxon>
        <taxon>Gunneridae</taxon>
        <taxon>Pentapetalae</taxon>
        <taxon>rosids</taxon>
        <taxon>malvids</taxon>
        <taxon>Malvales</taxon>
        <taxon>Malvaceae</taxon>
        <taxon>Grewioideae</taxon>
        <taxon>Apeibeae</taxon>
        <taxon>Corchorus</taxon>
    </lineage>
</organism>
<accession>A0A1R3J471</accession>
<sequence>MNPNMKTHSPLPKPLYLPLYSISPTTANTPSSD</sequence>
<evidence type="ECO:0000313" key="2">
    <source>
        <dbReference type="EMBL" id="OMO89576.1"/>
    </source>
</evidence>
<protein>
    <submittedName>
        <fullName evidence="2">Uncharacterized protein</fullName>
    </submittedName>
</protein>
<dbReference type="EMBL" id="AWWV01008650">
    <property type="protein sequence ID" value="OMO89576.1"/>
    <property type="molecule type" value="Genomic_DNA"/>
</dbReference>
<feature type="region of interest" description="Disordered" evidence="1">
    <location>
        <begin position="1"/>
        <end position="33"/>
    </location>
</feature>
<evidence type="ECO:0000256" key="1">
    <source>
        <dbReference type="SAM" id="MobiDB-lite"/>
    </source>
</evidence>
<comment type="caution">
    <text evidence="2">The sequence shown here is derived from an EMBL/GenBank/DDBJ whole genome shotgun (WGS) entry which is preliminary data.</text>
</comment>
<reference evidence="2 3" key="1">
    <citation type="submission" date="2013-09" db="EMBL/GenBank/DDBJ databases">
        <title>Corchorus capsularis genome sequencing.</title>
        <authorList>
            <person name="Alam M."/>
            <person name="Haque M.S."/>
            <person name="Islam M.S."/>
            <person name="Emdad E.M."/>
            <person name="Islam M.M."/>
            <person name="Ahmed B."/>
            <person name="Halim A."/>
            <person name="Hossen Q.M.M."/>
            <person name="Hossain M.Z."/>
            <person name="Ahmed R."/>
            <person name="Khan M.M."/>
            <person name="Islam R."/>
            <person name="Rashid M.M."/>
            <person name="Khan S.A."/>
            <person name="Rahman M.S."/>
            <person name="Alam M."/>
        </authorList>
    </citation>
    <scope>NUCLEOTIDE SEQUENCE [LARGE SCALE GENOMIC DNA]</scope>
    <source>
        <strain evidence="3">cv. CVL-1</strain>
        <tissue evidence="2">Whole seedling</tissue>
    </source>
</reference>
<dbReference type="Gramene" id="OMO89576">
    <property type="protein sequence ID" value="OMO89576"/>
    <property type="gene ID" value="CCACVL1_07761"/>
</dbReference>
<name>A0A1R3J471_COCAP</name>
<dbReference type="AlphaFoldDB" id="A0A1R3J471"/>
<dbReference type="Proteomes" id="UP000188268">
    <property type="component" value="Unassembled WGS sequence"/>
</dbReference>
<keyword evidence="3" id="KW-1185">Reference proteome</keyword>